<feature type="active site" description="Charge relay system" evidence="5">
    <location>
        <position position="179"/>
    </location>
</feature>
<keyword evidence="11" id="KW-1185">Reference proteome</keyword>
<protein>
    <submittedName>
        <fullName evidence="10">Cuticle-degrading protease</fullName>
    </submittedName>
</protein>
<keyword evidence="3 5" id="KW-0378">Hydrolase</keyword>
<evidence type="ECO:0000256" key="1">
    <source>
        <dbReference type="ARBA" id="ARBA00011073"/>
    </source>
</evidence>
<dbReference type="InterPro" id="IPR034193">
    <property type="entry name" value="PCSK9_ProteinaseK-like"/>
</dbReference>
<dbReference type="Pfam" id="PF00082">
    <property type="entry name" value="Peptidase_S8"/>
    <property type="match status" value="1"/>
</dbReference>
<evidence type="ECO:0000256" key="7">
    <source>
        <dbReference type="SAM" id="SignalP"/>
    </source>
</evidence>
<dbReference type="Gene3D" id="3.40.50.200">
    <property type="entry name" value="Peptidase S8/S53 domain"/>
    <property type="match status" value="1"/>
</dbReference>
<dbReference type="InterPro" id="IPR000209">
    <property type="entry name" value="Peptidase_S8/S53_dom"/>
</dbReference>
<dbReference type="PANTHER" id="PTHR43806">
    <property type="entry name" value="PEPTIDASE S8"/>
    <property type="match status" value="1"/>
</dbReference>
<dbReference type="InterPro" id="IPR023827">
    <property type="entry name" value="Peptidase_S8_Asp-AS"/>
</dbReference>
<evidence type="ECO:0000256" key="6">
    <source>
        <dbReference type="RuleBase" id="RU003355"/>
    </source>
</evidence>
<comment type="caution">
    <text evidence="10">The sequence shown here is derived from an EMBL/GenBank/DDBJ whole genome shotgun (WGS) entry which is preliminary data.</text>
</comment>
<evidence type="ECO:0000313" key="11">
    <source>
        <dbReference type="Proteomes" id="UP001152320"/>
    </source>
</evidence>
<evidence type="ECO:0000256" key="3">
    <source>
        <dbReference type="ARBA" id="ARBA00022801"/>
    </source>
</evidence>
<dbReference type="GO" id="GO:0006508">
    <property type="term" value="P:proteolysis"/>
    <property type="evidence" value="ECO:0007669"/>
    <property type="project" value="UniProtKB-KW"/>
</dbReference>
<dbReference type="PROSITE" id="PS00138">
    <property type="entry name" value="SUBTILASE_SER"/>
    <property type="match status" value="1"/>
</dbReference>
<dbReference type="PROSITE" id="PS00137">
    <property type="entry name" value="SUBTILASE_HIS"/>
    <property type="match status" value="1"/>
</dbReference>
<dbReference type="Pfam" id="PF05922">
    <property type="entry name" value="Inhibitor_I9"/>
    <property type="match status" value="1"/>
</dbReference>
<proteinExistence type="inferred from homology"/>
<dbReference type="EMBL" id="JAIZAY010000001">
    <property type="protein sequence ID" value="KAJ8049813.1"/>
    <property type="molecule type" value="Genomic_DNA"/>
</dbReference>
<comment type="similarity">
    <text evidence="1 5 6">Belongs to the peptidase S8 family.</text>
</comment>
<feature type="domain" description="Peptidase S8/S53" evidence="8">
    <location>
        <begin position="132"/>
        <end position="367"/>
    </location>
</feature>
<keyword evidence="2 5" id="KW-0645">Protease</keyword>
<dbReference type="FunFam" id="3.40.50.200:FF:000014">
    <property type="entry name" value="Proteinase K"/>
    <property type="match status" value="1"/>
</dbReference>
<evidence type="ECO:0000256" key="4">
    <source>
        <dbReference type="ARBA" id="ARBA00022825"/>
    </source>
</evidence>
<evidence type="ECO:0000259" key="8">
    <source>
        <dbReference type="Pfam" id="PF00082"/>
    </source>
</evidence>
<evidence type="ECO:0000256" key="2">
    <source>
        <dbReference type="ARBA" id="ARBA00022670"/>
    </source>
</evidence>
<reference evidence="10" key="1">
    <citation type="submission" date="2021-10" db="EMBL/GenBank/DDBJ databases">
        <title>Tropical sea cucumber genome reveals ecological adaptation and Cuvierian tubules defense mechanism.</title>
        <authorList>
            <person name="Chen T."/>
        </authorList>
    </citation>
    <scope>NUCLEOTIDE SEQUENCE</scope>
    <source>
        <strain evidence="10">Nanhai2018</strain>
        <tissue evidence="10">Muscle</tissue>
    </source>
</reference>
<dbReference type="InterPro" id="IPR015500">
    <property type="entry name" value="Peptidase_S8_subtilisin-rel"/>
</dbReference>
<organism evidence="10 11">
    <name type="scientific">Holothuria leucospilota</name>
    <name type="common">Black long sea cucumber</name>
    <name type="synonym">Mertensiothuria leucospilota</name>
    <dbReference type="NCBI Taxonomy" id="206669"/>
    <lineage>
        <taxon>Eukaryota</taxon>
        <taxon>Metazoa</taxon>
        <taxon>Echinodermata</taxon>
        <taxon>Eleutherozoa</taxon>
        <taxon>Echinozoa</taxon>
        <taxon>Holothuroidea</taxon>
        <taxon>Aspidochirotacea</taxon>
        <taxon>Aspidochirotida</taxon>
        <taxon>Holothuriidae</taxon>
        <taxon>Holothuria</taxon>
    </lineage>
</organism>
<evidence type="ECO:0000313" key="10">
    <source>
        <dbReference type="EMBL" id="KAJ8049813.1"/>
    </source>
</evidence>
<dbReference type="InterPro" id="IPR010259">
    <property type="entry name" value="S8pro/Inhibitor_I9"/>
</dbReference>
<dbReference type="OrthoDB" id="206201at2759"/>
<dbReference type="PROSITE" id="PS00136">
    <property type="entry name" value="SUBTILASE_ASP"/>
    <property type="match status" value="1"/>
</dbReference>
<name>A0A9Q1HLK4_HOLLE</name>
<dbReference type="PROSITE" id="PS51892">
    <property type="entry name" value="SUBTILASE"/>
    <property type="match status" value="1"/>
</dbReference>
<feature type="signal peptide" evidence="7">
    <location>
        <begin position="1"/>
        <end position="17"/>
    </location>
</feature>
<sequence>MRALLLLLFSFCAASEGLLAPLMKVEEKIEGRYLIKIKDNFNVDTVVSGIRNNPFFYSIGGRVNVVYRHAVKGFSAQLSDRALDMVRKLHSVEYVTEDAVMRAMYEVDSWGIDRVDQRFLPLDDDYSPKYDGSGATVYIIDTGVRPTHVDVAGRCSVGADMVDPEDPTDPAYGIDCHGHGSHCSGVAGGTLYGIAKNVELVGVRVLGCRGAGSTEQVVGGMDWVTANAIKPAVASMSLGGGGNQMTDDAATGMKNAGITVIAAAGNSARDACNTSPARSDDVTTVGATSLNDTRAAYSNHGPCVDIFAPGTLIKSIWNNDDTDTRSVSGTSMACPHVAGAAALYLGQNQQASPAVVKAFLLNSATPGLVGNAKVPDENNRFLYVEHA</sequence>
<dbReference type="InterPro" id="IPR037045">
    <property type="entry name" value="S8pro/Inhibitor_I9_sf"/>
</dbReference>
<dbReference type="GO" id="GO:0004252">
    <property type="term" value="F:serine-type endopeptidase activity"/>
    <property type="evidence" value="ECO:0007669"/>
    <property type="project" value="UniProtKB-UniRule"/>
</dbReference>
<dbReference type="Proteomes" id="UP001152320">
    <property type="component" value="Chromosome 1"/>
</dbReference>
<dbReference type="InterPro" id="IPR036852">
    <property type="entry name" value="Peptidase_S8/S53_dom_sf"/>
</dbReference>
<accession>A0A9Q1HLK4</accession>
<gene>
    <name evidence="10" type="ORF">HOLleu_02724</name>
</gene>
<dbReference type="InterPro" id="IPR050131">
    <property type="entry name" value="Peptidase_S8_subtilisin-like"/>
</dbReference>
<dbReference type="Gene3D" id="3.30.70.80">
    <property type="entry name" value="Peptidase S8 propeptide/proteinase inhibitor I9"/>
    <property type="match status" value="1"/>
</dbReference>
<evidence type="ECO:0000256" key="5">
    <source>
        <dbReference type="PROSITE-ProRule" id="PRU01240"/>
    </source>
</evidence>
<dbReference type="AlphaFoldDB" id="A0A9Q1HLK4"/>
<dbReference type="GO" id="GO:0005615">
    <property type="term" value="C:extracellular space"/>
    <property type="evidence" value="ECO:0007669"/>
    <property type="project" value="TreeGrafter"/>
</dbReference>
<keyword evidence="7" id="KW-0732">Signal</keyword>
<dbReference type="InterPro" id="IPR022398">
    <property type="entry name" value="Peptidase_S8_His-AS"/>
</dbReference>
<dbReference type="PRINTS" id="PR00723">
    <property type="entry name" value="SUBTILISIN"/>
</dbReference>
<dbReference type="CDD" id="cd04077">
    <property type="entry name" value="Peptidases_S8_PCSK9_ProteinaseK_like"/>
    <property type="match status" value="1"/>
</dbReference>
<evidence type="ECO:0000259" key="9">
    <source>
        <dbReference type="Pfam" id="PF05922"/>
    </source>
</evidence>
<feature type="chain" id="PRO_5040196036" evidence="7">
    <location>
        <begin position="18"/>
        <end position="387"/>
    </location>
</feature>
<feature type="active site" description="Charge relay system" evidence="5">
    <location>
        <position position="141"/>
    </location>
</feature>
<dbReference type="SUPFAM" id="SSF54897">
    <property type="entry name" value="Protease propeptides/inhibitors"/>
    <property type="match status" value="1"/>
</dbReference>
<dbReference type="SUPFAM" id="SSF52743">
    <property type="entry name" value="Subtilisin-like"/>
    <property type="match status" value="1"/>
</dbReference>
<keyword evidence="4 5" id="KW-0720">Serine protease</keyword>
<dbReference type="InterPro" id="IPR023828">
    <property type="entry name" value="Peptidase_S8_Ser-AS"/>
</dbReference>
<feature type="active site" description="Charge relay system" evidence="5">
    <location>
        <position position="331"/>
    </location>
</feature>
<feature type="domain" description="Inhibitor I9" evidence="9">
    <location>
        <begin position="62"/>
        <end position="103"/>
    </location>
</feature>
<dbReference type="PANTHER" id="PTHR43806:SF11">
    <property type="entry name" value="CEREVISIN-RELATED"/>
    <property type="match status" value="1"/>
</dbReference>